<sequence>LFNNSSDVSPCSHFGYKTRAKRPFRDYVGSGSLKFSELSKLHRMSKIGCQKHYWSKMQIQIASPFSEHSEQGLHYKKCCQHAKEWEDLAIKQGFWLRQCARSAYKHNDAERQF</sequence>
<evidence type="ECO:0000313" key="1">
    <source>
        <dbReference type="EMBL" id="AAZ91503.1"/>
    </source>
</evidence>
<name>Q3S803_HV1</name>
<reference evidence="1" key="1">
    <citation type="submission" date="2005-08" db="EMBL/GenBank/DDBJ databases">
        <title>Genomic Diversity of HIV-1 subtypes in Northern Kenya.</title>
        <authorList>
            <person name="Khamadi S.A."/>
            <person name="Ochieng W."/>
            <person name="Lihana R.W."/>
            <person name="Kiptoo M.K."/>
            <person name="Kinyua J.G."/>
            <person name="Lagat N."/>
            <person name="Muriuki J."/>
            <person name="Mwangi J."/>
            <person name="Pelle R."/>
            <person name="Muigai A."/>
            <person name="Carter J."/>
            <person name="Yamada R."/>
            <person name="Mpoke S."/>
        </authorList>
    </citation>
    <scope>NUCLEOTIDE SEQUENCE</scope>
    <source>
        <strain evidence="1">MYDH026</strain>
    </source>
</reference>
<accession>Q3S803</accession>
<organismHost>
    <name type="scientific">Homo sapiens</name>
    <name type="common">Human</name>
    <dbReference type="NCBI Taxonomy" id="9606"/>
</organismHost>
<dbReference type="EMBL" id="DQ154977">
    <property type="protein sequence ID" value="AAZ91503.1"/>
    <property type="molecule type" value="Genomic_DNA"/>
</dbReference>
<proteinExistence type="predicted"/>
<organism evidence="1">
    <name type="scientific">Human immunodeficiency virus type 1</name>
    <name type="common">HIV-1</name>
    <dbReference type="NCBI Taxonomy" id="11676"/>
    <lineage>
        <taxon>Viruses</taxon>
        <taxon>Riboviria</taxon>
        <taxon>Pararnavirae</taxon>
        <taxon>Artverviricota</taxon>
        <taxon>Revtraviricetes</taxon>
        <taxon>Ortervirales</taxon>
        <taxon>Retroviridae</taxon>
        <taxon>Orthoretrovirinae</taxon>
        <taxon>Lentivirus</taxon>
        <taxon>Lentivirus humimdef1</taxon>
    </lineage>
</organism>
<gene>
    <name evidence="1" type="primary">gag</name>
</gene>
<protein>
    <submittedName>
        <fullName evidence="1">Truncated gag protein</fullName>
    </submittedName>
</protein>
<feature type="non-terminal residue" evidence="1">
    <location>
        <position position="1"/>
    </location>
</feature>